<protein>
    <submittedName>
        <fullName evidence="1">Uncharacterized protein</fullName>
    </submittedName>
</protein>
<organism evidence="1 2">
    <name type="scientific">Streptomyces venezuelae</name>
    <dbReference type="NCBI Taxonomy" id="54571"/>
    <lineage>
        <taxon>Bacteria</taxon>
        <taxon>Bacillati</taxon>
        <taxon>Actinomycetota</taxon>
        <taxon>Actinomycetes</taxon>
        <taxon>Kitasatosporales</taxon>
        <taxon>Streptomycetaceae</taxon>
        <taxon>Streptomyces</taxon>
    </lineage>
</organism>
<dbReference type="InterPro" id="IPR009000">
    <property type="entry name" value="Transl_B-barrel_sf"/>
</dbReference>
<dbReference type="EMBL" id="CP029194">
    <property type="protein sequence ID" value="QES21170.1"/>
    <property type="molecule type" value="Genomic_DNA"/>
</dbReference>
<sequence length="94" mass="10215">MDETELPTLQIYSVEQDSPDGGVCIARCIGGIVRTGQSFALEEGDDPRRFTVDRIEKYGRAMEFMDPPHSLLAHLSGGPLTGLGYGDVLVCRSV</sequence>
<dbReference type="Proteomes" id="UP000324106">
    <property type="component" value="Chromosome"/>
</dbReference>
<dbReference type="AlphaFoldDB" id="A0A5P2AU77"/>
<dbReference type="SUPFAM" id="SSF50447">
    <property type="entry name" value="Translation proteins"/>
    <property type="match status" value="1"/>
</dbReference>
<accession>A0A5P2AU77</accession>
<gene>
    <name evidence="1" type="ORF">DEJ46_20340</name>
</gene>
<evidence type="ECO:0000313" key="1">
    <source>
        <dbReference type="EMBL" id="QES21170.1"/>
    </source>
</evidence>
<name>A0A5P2AU77_STRVZ</name>
<reference evidence="1 2" key="1">
    <citation type="submission" date="2018-05" db="EMBL/GenBank/DDBJ databases">
        <title>Streptomyces venezuelae.</title>
        <authorList>
            <person name="Kim W."/>
            <person name="Lee N."/>
            <person name="Cho B.-K."/>
        </authorList>
    </citation>
    <scope>NUCLEOTIDE SEQUENCE [LARGE SCALE GENOMIC DNA]</scope>
    <source>
        <strain evidence="1 2">ATCC 15068</strain>
    </source>
</reference>
<proteinExistence type="predicted"/>
<evidence type="ECO:0000313" key="2">
    <source>
        <dbReference type="Proteomes" id="UP000324106"/>
    </source>
</evidence>